<comment type="caution">
    <text evidence="1">The sequence shown here is derived from an EMBL/GenBank/DDBJ whole genome shotgun (WGS) entry which is preliminary data.</text>
</comment>
<proteinExistence type="predicted"/>
<dbReference type="PANTHER" id="PTHR31170">
    <property type="entry name" value="BNAC04G53230D PROTEIN"/>
    <property type="match status" value="1"/>
</dbReference>
<dbReference type="PANTHER" id="PTHR31170:SF25">
    <property type="entry name" value="BNAA09G04570D PROTEIN"/>
    <property type="match status" value="1"/>
</dbReference>
<evidence type="ECO:0000313" key="2">
    <source>
        <dbReference type="Proteomes" id="UP001370490"/>
    </source>
</evidence>
<keyword evidence="2" id="KW-1185">Reference proteome</keyword>
<dbReference type="Proteomes" id="UP001370490">
    <property type="component" value="Unassembled WGS sequence"/>
</dbReference>
<dbReference type="InterPro" id="IPR004158">
    <property type="entry name" value="DUF247_pln"/>
</dbReference>
<sequence>MSQSVSAEIQGSQNWVVTSIREKLQNLPPLSSTCWIYRVPDKLKRTNEEAYTPRIVSIGPFHHGKEKLQAMEEHKLRYLDKFVKRMEDKASLEDCVKVIESREERIRDSFAERIDMSSENFVLMILTDSAFIIELLLLHSHYDSIDDTDPICKKPWLIDDVSRDLSLLENQLPLFILEELFNLAFGSNEDIADSFLKISYKFFVGSENINKFLEHTLNSGVQHFVDLLRIYYITQAPERRSRQQVEFPISAIELLEAGISFKKGKSKSLFGFEFKGGVLKMPYFKIDYRKETLFRNLIAFEQCCHQSNSYITDYVNFLACLIKSTEDVWLLARKGIIEHRLGSHAEAANLIQNMCKETLVLGGKFYFAGLCEKLIVYCRTPNCFTTMRTIKSYCSCAVDLQISIG</sequence>
<organism evidence="1 2">
    <name type="scientific">Dillenia turbinata</name>
    <dbReference type="NCBI Taxonomy" id="194707"/>
    <lineage>
        <taxon>Eukaryota</taxon>
        <taxon>Viridiplantae</taxon>
        <taxon>Streptophyta</taxon>
        <taxon>Embryophyta</taxon>
        <taxon>Tracheophyta</taxon>
        <taxon>Spermatophyta</taxon>
        <taxon>Magnoliopsida</taxon>
        <taxon>eudicotyledons</taxon>
        <taxon>Gunneridae</taxon>
        <taxon>Pentapetalae</taxon>
        <taxon>Dilleniales</taxon>
        <taxon>Dilleniaceae</taxon>
        <taxon>Dillenia</taxon>
    </lineage>
</organism>
<name>A0AAN8ULH6_9MAGN</name>
<accession>A0AAN8ULH6</accession>
<gene>
    <name evidence="1" type="ORF">RJ641_022223</name>
</gene>
<dbReference type="Pfam" id="PF03140">
    <property type="entry name" value="DUF247"/>
    <property type="match status" value="1"/>
</dbReference>
<evidence type="ECO:0000313" key="1">
    <source>
        <dbReference type="EMBL" id="KAK6912622.1"/>
    </source>
</evidence>
<dbReference type="AlphaFoldDB" id="A0AAN8ULH6"/>
<reference evidence="1 2" key="1">
    <citation type="submission" date="2023-12" db="EMBL/GenBank/DDBJ databases">
        <title>A high-quality genome assembly for Dillenia turbinata (Dilleniales).</title>
        <authorList>
            <person name="Chanderbali A."/>
        </authorList>
    </citation>
    <scope>NUCLEOTIDE SEQUENCE [LARGE SCALE GENOMIC DNA]</scope>
    <source>
        <strain evidence="1">LSX21</strain>
        <tissue evidence="1">Leaf</tissue>
    </source>
</reference>
<protein>
    <submittedName>
        <fullName evidence="1">Uncharacterized protein</fullName>
    </submittedName>
</protein>
<dbReference type="EMBL" id="JBAMMX010000027">
    <property type="protein sequence ID" value="KAK6912622.1"/>
    <property type="molecule type" value="Genomic_DNA"/>
</dbReference>